<dbReference type="Gene3D" id="3.40.1080.20">
    <property type="entry name" value="Acetyl-CoA hydrolase/transferase C-terminal domain"/>
    <property type="match status" value="1"/>
</dbReference>
<evidence type="ECO:0000256" key="3">
    <source>
        <dbReference type="ARBA" id="ARBA00009632"/>
    </source>
</evidence>
<dbReference type="OMA" id="SCIVPMV"/>
<protein>
    <recommendedName>
        <fullName evidence="5">Acetyl-CoA hydrolase</fullName>
        <ecNumber evidence="4">3.1.2.1</ecNumber>
    </recommendedName>
    <alternativeName>
        <fullName evidence="8">Acetyl-CoA deacylase</fullName>
    </alternativeName>
</protein>
<dbReference type="EC" id="3.1.2.1" evidence="4"/>
<dbReference type="FunFam" id="3.40.1080.10:FF:000003">
    <property type="entry name" value="Acetyl-coA hydrolase Ach1"/>
    <property type="match status" value="1"/>
</dbReference>
<evidence type="ECO:0000259" key="9">
    <source>
        <dbReference type="Pfam" id="PF02550"/>
    </source>
</evidence>
<dbReference type="Pfam" id="PF02550">
    <property type="entry name" value="AcetylCoA_hydro"/>
    <property type="match status" value="1"/>
</dbReference>
<keyword evidence="12" id="KW-1185">Reference proteome</keyword>
<dbReference type="FunFam" id="3.30.750.70:FF:000002">
    <property type="entry name" value="Acetyl-CoA hydrolase Ach1"/>
    <property type="match status" value="1"/>
</dbReference>
<dbReference type="InterPro" id="IPR026888">
    <property type="entry name" value="AcetylCoA_hyd_C"/>
</dbReference>
<dbReference type="InterPro" id="IPR046433">
    <property type="entry name" value="ActCoA_hydro"/>
</dbReference>
<keyword evidence="6" id="KW-0963">Cytoplasm</keyword>
<comment type="subcellular location">
    <subcellularLocation>
        <location evidence="2">Cytoplasm</location>
    </subcellularLocation>
</comment>
<evidence type="ECO:0000256" key="7">
    <source>
        <dbReference type="ARBA" id="ARBA00022801"/>
    </source>
</evidence>
<dbReference type="AlphaFoldDB" id="F4Q3N1"/>
<dbReference type="GeneID" id="14869470"/>
<dbReference type="Proteomes" id="UP000007797">
    <property type="component" value="Unassembled WGS sequence"/>
</dbReference>
<sequence length="533" mass="59331">MKSSKVADTLLNTVIKDRIKRPSLLNKICDPQSLINHFQNGMYLGWSGFAGTGYPKMMPIALADHVEKNQLQGKMKYNLFVGASTGAETEDRWAGLDMIDRRYPHQVGRNLRKGINSDKIRFSDEHLSIFANELQYGYYTMNKEGNKRKLDIAIVEATEITEDGDIVPGASVGILPEILQMADKVIIELNTSLPSLRGLHDMVSIPLPPHTKPFPLSRVDDRIGVDAFPCNPDKIIGIVESQAPDATTDNDPEDEVSNAIAQHIVRFLEREVGAGRLPPSLLPLQSGIGSIANAVIGGISRSPFENITVWTEVLQDTFLDFFDNGKLKFASATSLRFSPAGFNRLFSNWPNYRDKLVLRNQSISNGAELVRRLGVIALNTPVEFDIYGHVNSTCVQGSKMLNGVGGSGDFLRNSKLSIVHAPSTRPTKTDEHGITSIVPFCSHIDHPEHDIDVVVTEQGLADLRGLCPRDRARTIIEKCSHPLYKPLLLDYYERAHTKGLKTFSSHEPHMLDKAFKMYQNLEEKGTMRISSWD</sequence>
<name>F4Q3N1_CACFS</name>
<feature type="domain" description="Acetyl-CoA hydrolase/transferase C-terminal" evidence="10">
    <location>
        <begin position="341"/>
        <end position="491"/>
    </location>
</feature>
<dbReference type="EMBL" id="GL883021">
    <property type="protein sequence ID" value="EGG17689.1"/>
    <property type="molecule type" value="Genomic_DNA"/>
</dbReference>
<dbReference type="Gene3D" id="3.30.750.70">
    <property type="entry name" value="4-hydroxybutyrate coenzyme like domains"/>
    <property type="match status" value="1"/>
</dbReference>
<evidence type="ECO:0000256" key="2">
    <source>
        <dbReference type="ARBA" id="ARBA00004496"/>
    </source>
</evidence>
<organism evidence="11 12">
    <name type="scientific">Cavenderia fasciculata</name>
    <name type="common">Slime mold</name>
    <name type="synonym">Dictyostelium fasciculatum</name>
    <dbReference type="NCBI Taxonomy" id="261658"/>
    <lineage>
        <taxon>Eukaryota</taxon>
        <taxon>Amoebozoa</taxon>
        <taxon>Evosea</taxon>
        <taxon>Eumycetozoa</taxon>
        <taxon>Dictyostelia</taxon>
        <taxon>Acytosteliales</taxon>
        <taxon>Cavenderiaceae</taxon>
        <taxon>Cavenderia</taxon>
    </lineage>
</organism>
<evidence type="ECO:0000256" key="1">
    <source>
        <dbReference type="ARBA" id="ARBA00001831"/>
    </source>
</evidence>
<dbReference type="GO" id="GO:0003986">
    <property type="term" value="F:acetyl-CoA hydrolase activity"/>
    <property type="evidence" value="ECO:0007669"/>
    <property type="project" value="UniProtKB-EC"/>
</dbReference>
<dbReference type="InterPro" id="IPR038460">
    <property type="entry name" value="AcetylCoA_hyd_C_sf"/>
</dbReference>
<reference evidence="12" key="1">
    <citation type="journal article" date="2011" name="Genome Res.">
        <title>Phylogeny-wide analysis of social amoeba genomes highlights ancient origins for complex intercellular communication.</title>
        <authorList>
            <person name="Heidel A.J."/>
            <person name="Lawal H.M."/>
            <person name="Felder M."/>
            <person name="Schilde C."/>
            <person name="Helps N.R."/>
            <person name="Tunggal B."/>
            <person name="Rivero F."/>
            <person name="John U."/>
            <person name="Schleicher M."/>
            <person name="Eichinger L."/>
            <person name="Platzer M."/>
            <person name="Noegel A.A."/>
            <person name="Schaap P."/>
            <person name="Gloeckner G."/>
        </authorList>
    </citation>
    <scope>NUCLEOTIDE SEQUENCE [LARGE SCALE GENOMIC DNA]</scope>
    <source>
        <strain evidence="12">SH3</strain>
    </source>
</reference>
<evidence type="ECO:0000313" key="12">
    <source>
        <dbReference type="Proteomes" id="UP000007797"/>
    </source>
</evidence>
<comment type="catalytic activity">
    <reaction evidence="1">
        <text>acetyl-CoA + H2O = acetate + CoA + H(+)</text>
        <dbReference type="Rhea" id="RHEA:20289"/>
        <dbReference type="ChEBI" id="CHEBI:15377"/>
        <dbReference type="ChEBI" id="CHEBI:15378"/>
        <dbReference type="ChEBI" id="CHEBI:30089"/>
        <dbReference type="ChEBI" id="CHEBI:57287"/>
        <dbReference type="ChEBI" id="CHEBI:57288"/>
        <dbReference type="EC" id="3.1.2.1"/>
    </reaction>
</comment>
<keyword evidence="7 11" id="KW-0378">Hydrolase</keyword>
<dbReference type="InterPro" id="IPR037171">
    <property type="entry name" value="NagB/RpiA_transferase-like"/>
</dbReference>
<evidence type="ECO:0000259" key="10">
    <source>
        <dbReference type="Pfam" id="PF13336"/>
    </source>
</evidence>
<proteinExistence type="inferred from homology"/>
<evidence type="ECO:0000256" key="4">
    <source>
        <dbReference type="ARBA" id="ARBA00011920"/>
    </source>
</evidence>
<dbReference type="GO" id="GO:0006083">
    <property type="term" value="P:acetate metabolic process"/>
    <property type="evidence" value="ECO:0007669"/>
    <property type="project" value="InterPro"/>
</dbReference>
<feature type="domain" description="Acetyl-CoA hydrolase/transferase N-terminal" evidence="9">
    <location>
        <begin position="24"/>
        <end position="240"/>
    </location>
</feature>
<dbReference type="PANTHER" id="PTHR43609">
    <property type="entry name" value="ACETYL-COA HYDROLASE"/>
    <property type="match status" value="1"/>
</dbReference>
<dbReference type="RefSeq" id="XP_004356173.1">
    <property type="nucleotide sequence ID" value="XM_004356120.1"/>
</dbReference>
<dbReference type="Gene3D" id="3.40.1080.10">
    <property type="entry name" value="Glutaconate Coenzyme A-transferase"/>
    <property type="match status" value="1"/>
</dbReference>
<dbReference type="PANTHER" id="PTHR43609:SF1">
    <property type="entry name" value="ACETYL-COA HYDROLASE"/>
    <property type="match status" value="1"/>
</dbReference>
<evidence type="ECO:0000256" key="8">
    <source>
        <dbReference type="ARBA" id="ARBA00029672"/>
    </source>
</evidence>
<dbReference type="SUPFAM" id="SSF100950">
    <property type="entry name" value="NagB/RpiA/CoA transferase-like"/>
    <property type="match status" value="2"/>
</dbReference>
<dbReference type="STRING" id="1054147.F4Q3N1"/>
<dbReference type="Pfam" id="PF13336">
    <property type="entry name" value="AcetylCoA_hyd_C"/>
    <property type="match status" value="1"/>
</dbReference>
<evidence type="ECO:0000313" key="11">
    <source>
        <dbReference type="EMBL" id="EGG17689.1"/>
    </source>
</evidence>
<evidence type="ECO:0000256" key="5">
    <source>
        <dbReference type="ARBA" id="ARBA00017958"/>
    </source>
</evidence>
<gene>
    <name evidence="11" type="ORF">DFA_08685</name>
</gene>
<dbReference type="KEGG" id="dfa:DFA_08685"/>
<dbReference type="OrthoDB" id="10250396at2759"/>
<comment type="similarity">
    <text evidence="3">Belongs to the acetyl-CoA hydrolase/transferase family.</text>
</comment>
<dbReference type="InterPro" id="IPR003702">
    <property type="entry name" value="ActCoA_hydro_N"/>
</dbReference>
<dbReference type="GO" id="GO:0005739">
    <property type="term" value="C:mitochondrion"/>
    <property type="evidence" value="ECO:0007669"/>
    <property type="project" value="TreeGrafter"/>
</dbReference>
<accession>F4Q3N1</accession>
<evidence type="ECO:0000256" key="6">
    <source>
        <dbReference type="ARBA" id="ARBA00022490"/>
    </source>
</evidence>
<dbReference type="FunFam" id="3.40.1080.20:FF:000001">
    <property type="entry name" value="Acetyl-CoA hydrolase Ach1"/>
    <property type="match status" value="1"/>
</dbReference>
<dbReference type="GO" id="GO:0008775">
    <property type="term" value="F:acetate CoA-transferase activity"/>
    <property type="evidence" value="ECO:0007669"/>
    <property type="project" value="InterPro"/>
</dbReference>